<keyword evidence="2" id="KW-1185">Reference proteome</keyword>
<dbReference type="Proteomes" id="UP001159363">
    <property type="component" value="Chromosome 2"/>
</dbReference>
<evidence type="ECO:0000313" key="1">
    <source>
        <dbReference type="EMBL" id="KAJ8894372.1"/>
    </source>
</evidence>
<gene>
    <name evidence="1" type="ORF">PR048_007023</name>
</gene>
<comment type="caution">
    <text evidence="1">The sequence shown here is derived from an EMBL/GenBank/DDBJ whole genome shotgun (WGS) entry which is preliminary data.</text>
</comment>
<accession>A0ABQ9ICH3</accession>
<organism evidence="1 2">
    <name type="scientific">Dryococelus australis</name>
    <dbReference type="NCBI Taxonomy" id="614101"/>
    <lineage>
        <taxon>Eukaryota</taxon>
        <taxon>Metazoa</taxon>
        <taxon>Ecdysozoa</taxon>
        <taxon>Arthropoda</taxon>
        <taxon>Hexapoda</taxon>
        <taxon>Insecta</taxon>
        <taxon>Pterygota</taxon>
        <taxon>Neoptera</taxon>
        <taxon>Polyneoptera</taxon>
        <taxon>Phasmatodea</taxon>
        <taxon>Verophasmatodea</taxon>
        <taxon>Anareolatae</taxon>
        <taxon>Phasmatidae</taxon>
        <taxon>Eurycanthinae</taxon>
        <taxon>Dryococelus</taxon>
    </lineage>
</organism>
<dbReference type="EMBL" id="JARBHB010000002">
    <property type="protein sequence ID" value="KAJ8894372.1"/>
    <property type="molecule type" value="Genomic_DNA"/>
</dbReference>
<protein>
    <submittedName>
        <fullName evidence="1">Uncharacterized protein</fullName>
    </submittedName>
</protein>
<evidence type="ECO:0000313" key="2">
    <source>
        <dbReference type="Proteomes" id="UP001159363"/>
    </source>
</evidence>
<reference evidence="1 2" key="1">
    <citation type="submission" date="2023-02" db="EMBL/GenBank/DDBJ databases">
        <title>LHISI_Scaffold_Assembly.</title>
        <authorList>
            <person name="Stuart O.P."/>
            <person name="Cleave R."/>
            <person name="Magrath M.J.L."/>
            <person name="Mikheyev A.S."/>
        </authorList>
    </citation>
    <scope>NUCLEOTIDE SEQUENCE [LARGE SCALE GENOMIC DNA]</scope>
    <source>
        <strain evidence="1">Daus_M_001</strain>
        <tissue evidence="1">Leg muscle</tissue>
    </source>
</reference>
<sequence>MLFSTYYHPQFSINSFLADFDIEFAFIINIDDNTPVSLMYKILSNGNCFENTKSIIDHFLSNAMNENISICTINYAIGDHHAVLLGIACKVTIKIDYAKSIMLIKNKTVNSMSLRHQISSGIKPVNQYTKYSKTPWASHLNFVRDKRLNHIRDQLNLLNTTIKTVKINLIANYNFRAFSICSGNNKLLWRKINNTLRTNQKQGIKYPFDKHGKEIADAYGVANTM</sequence>
<proteinExistence type="predicted"/>
<name>A0ABQ9ICH3_9NEOP</name>